<dbReference type="OrthoDB" id="3477672at2"/>
<dbReference type="InterPro" id="IPR015943">
    <property type="entry name" value="WD40/YVTN_repeat-like_dom_sf"/>
</dbReference>
<gene>
    <name evidence="1" type="ORF">NCTC10821_01890</name>
</gene>
<evidence type="ECO:0000313" key="2">
    <source>
        <dbReference type="Proteomes" id="UP000254978"/>
    </source>
</evidence>
<protein>
    <recommendedName>
        <fullName evidence="3">YncE family protein</fullName>
    </recommendedName>
</protein>
<dbReference type="SUPFAM" id="SSF50969">
    <property type="entry name" value="YVTN repeat-like/Quinoprotein amine dehydrogenase"/>
    <property type="match status" value="1"/>
</dbReference>
<proteinExistence type="predicted"/>
<keyword evidence="2" id="KW-1185">Reference proteome</keyword>
<sequence>MGARRPGLRRTGGVAAGLAAALTFGSVAFVDGPTRIEPGPWTLTLDRPIGELAYLPATHTLLGVGDGALMVVDPTQPGPPRVIRVKTNRAGGTVAADPATGTAWVGNGDDTHGLPSRMLSILDLTSGRFVETRLLSAPVADLALDPRARRAYLLHRPFAAAPAGITVLDADSRQELAEVDLNFPADRLILTADGATAVVTGGPDAAMLSTPDLGVHRLDLQARSDVVAALDPTSPTGYLLSADTAYTVDLTSRAVRTAPSPAAPGRGQLAVGADGSLIMVAAPRLVVMDPRSRRAIASGPITDRDGQVVVDPATGTLFVTGVGGSSVHVIGSRGRPRSPR</sequence>
<evidence type="ECO:0000313" key="1">
    <source>
        <dbReference type="EMBL" id="STZ58378.1"/>
    </source>
</evidence>
<dbReference type="PANTHER" id="PTHR47197:SF3">
    <property type="entry name" value="DIHYDRO-HEME D1 DEHYDROGENASE"/>
    <property type="match status" value="1"/>
</dbReference>
<dbReference type="EMBL" id="UGQT01000001">
    <property type="protein sequence ID" value="STZ58378.1"/>
    <property type="molecule type" value="Genomic_DNA"/>
</dbReference>
<dbReference type="AlphaFoldDB" id="A0A378TC28"/>
<name>A0A378TC28_9MYCO</name>
<evidence type="ECO:0008006" key="3">
    <source>
        <dbReference type="Google" id="ProtNLM"/>
    </source>
</evidence>
<dbReference type="PANTHER" id="PTHR47197">
    <property type="entry name" value="PROTEIN NIRF"/>
    <property type="match status" value="1"/>
</dbReference>
<dbReference type="RefSeq" id="WP_115278242.1">
    <property type="nucleotide sequence ID" value="NZ_AP022600.1"/>
</dbReference>
<dbReference type="Proteomes" id="UP000254978">
    <property type="component" value="Unassembled WGS sequence"/>
</dbReference>
<dbReference type="InterPro" id="IPR051200">
    <property type="entry name" value="Host-pathogen_enzymatic-act"/>
</dbReference>
<dbReference type="InterPro" id="IPR011044">
    <property type="entry name" value="Quino_amine_DH_bsu"/>
</dbReference>
<accession>A0A378TC28</accession>
<organism evidence="1 2">
    <name type="scientific">Mycolicibacterium tokaiense</name>
    <dbReference type="NCBI Taxonomy" id="39695"/>
    <lineage>
        <taxon>Bacteria</taxon>
        <taxon>Bacillati</taxon>
        <taxon>Actinomycetota</taxon>
        <taxon>Actinomycetes</taxon>
        <taxon>Mycobacteriales</taxon>
        <taxon>Mycobacteriaceae</taxon>
        <taxon>Mycolicibacterium</taxon>
    </lineage>
</organism>
<dbReference type="Gene3D" id="2.130.10.10">
    <property type="entry name" value="YVTN repeat-like/Quinoprotein amine dehydrogenase"/>
    <property type="match status" value="2"/>
</dbReference>
<reference evidence="1 2" key="1">
    <citation type="submission" date="2018-06" db="EMBL/GenBank/DDBJ databases">
        <authorList>
            <consortium name="Pathogen Informatics"/>
            <person name="Doyle S."/>
        </authorList>
    </citation>
    <scope>NUCLEOTIDE SEQUENCE [LARGE SCALE GENOMIC DNA]</scope>
    <source>
        <strain evidence="1 2">NCTC10821</strain>
    </source>
</reference>